<comment type="subcellular location">
    <subcellularLocation>
        <location evidence="1">Mitochondrion inner membrane</location>
        <topology evidence="1">Single-pass membrane protein</topology>
    </subcellularLocation>
</comment>
<comment type="function">
    <text evidence="1">Essential component of the TIM23 complex, a complex that mediates the translocation of transit peptide-containing proteins across the mitochondrial inner membrane.</text>
</comment>
<keyword evidence="1" id="KW-0813">Transport</keyword>
<evidence type="ECO:0000313" key="4">
    <source>
        <dbReference type="EMBL" id="KAJ3430565.1"/>
    </source>
</evidence>
<dbReference type="EMBL" id="JANTQA010000051">
    <property type="protein sequence ID" value="KAJ3430565.1"/>
    <property type="molecule type" value="Genomic_DNA"/>
</dbReference>
<keyword evidence="1" id="KW-0653">Protein transport</keyword>
<feature type="domain" description="FCP1 homology" evidence="3">
    <location>
        <begin position="4"/>
        <end position="177"/>
    </location>
</feature>
<evidence type="ECO:0000256" key="2">
    <source>
        <dbReference type="SAM" id="MobiDB-lite"/>
    </source>
</evidence>
<comment type="subunit">
    <text evidence="1">Component of the TIM23 complex.</text>
</comment>
<keyword evidence="1" id="KW-0811">Translocation</keyword>
<keyword evidence="1" id="KW-0809">Transit peptide</keyword>
<dbReference type="InterPro" id="IPR004274">
    <property type="entry name" value="FCP1_dom"/>
</dbReference>
<dbReference type="Pfam" id="PF03031">
    <property type="entry name" value="NIF"/>
    <property type="match status" value="1"/>
</dbReference>
<dbReference type="InterPro" id="IPR036412">
    <property type="entry name" value="HAD-like_sf"/>
</dbReference>
<proteinExistence type="inferred from homology"/>
<sequence length="271" mass="32483">MKNNNNNKIHLLFDLNGTLMYRDRKRIQKKSLSHDLKLRKRHYIYLRPYVQELIEQLLTDERFCVYFYTSMEPQNFLPILELICSLSNTNLVSGILDRKFNKRDMEGEKKWDTMRDLNRVSEEYPTINNTNVIMIDNEFRKIREMSENALVIKDFTREIVGTDDTELKLLQQYFKEMSSVGIKDIRSYLKTNIFPPKKIQENENEKENEKGKENENEKENEKEKEKENKEKEKQNKNVIEKEEKQTKKVNTVDELQELTSKLSIKGKKKSN</sequence>
<comment type="caution">
    <text evidence="4">The sequence shown here is derived from an EMBL/GenBank/DDBJ whole genome shotgun (WGS) entry which is preliminary data.</text>
</comment>
<dbReference type="InterPro" id="IPR050365">
    <property type="entry name" value="TIM50"/>
</dbReference>
<gene>
    <name evidence="4" type="ORF">M0812_23576</name>
</gene>
<reference evidence="4" key="1">
    <citation type="submission" date="2022-08" db="EMBL/GenBank/DDBJ databases">
        <title>Novel sulphate-reducing endosymbionts in the free-living metamonad Anaeramoeba.</title>
        <authorList>
            <person name="Jerlstrom-Hultqvist J."/>
            <person name="Cepicka I."/>
            <person name="Gallot-Lavallee L."/>
            <person name="Salas-Leiva D."/>
            <person name="Curtis B.A."/>
            <person name="Zahonova K."/>
            <person name="Pipaliya S."/>
            <person name="Dacks J."/>
            <person name="Roger A.J."/>
        </authorList>
    </citation>
    <scope>NUCLEOTIDE SEQUENCE</scope>
    <source>
        <strain evidence="4">Busselton2</strain>
    </source>
</reference>
<dbReference type="GO" id="GO:0015031">
    <property type="term" value="P:protein transport"/>
    <property type="evidence" value="ECO:0007669"/>
    <property type="project" value="UniProtKB-KW"/>
</dbReference>
<dbReference type="GO" id="GO:0005744">
    <property type="term" value="C:TIM23 mitochondrial import inner membrane translocase complex"/>
    <property type="evidence" value="ECO:0007669"/>
    <property type="project" value="UniProtKB-UniRule"/>
</dbReference>
<accession>A0AAV7YNM7</accession>
<dbReference type="InterPro" id="IPR023214">
    <property type="entry name" value="HAD_sf"/>
</dbReference>
<dbReference type="Gene3D" id="3.40.50.1000">
    <property type="entry name" value="HAD superfamily/HAD-like"/>
    <property type="match status" value="1"/>
</dbReference>
<organism evidence="4 5">
    <name type="scientific">Anaeramoeba flamelloides</name>
    <dbReference type="NCBI Taxonomy" id="1746091"/>
    <lineage>
        <taxon>Eukaryota</taxon>
        <taxon>Metamonada</taxon>
        <taxon>Anaeramoebidae</taxon>
        <taxon>Anaeramoeba</taxon>
    </lineage>
</organism>
<feature type="region of interest" description="Disordered" evidence="2">
    <location>
        <begin position="199"/>
        <end position="250"/>
    </location>
</feature>
<comment type="similarity">
    <text evidence="1">Belongs to the TIM50 family.</text>
</comment>
<dbReference type="PANTHER" id="PTHR12210">
    <property type="entry name" value="DULLARD PROTEIN PHOSPHATASE"/>
    <property type="match status" value="1"/>
</dbReference>
<evidence type="ECO:0000259" key="3">
    <source>
        <dbReference type="PROSITE" id="PS50969"/>
    </source>
</evidence>
<evidence type="ECO:0000256" key="1">
    <source>
        <dbReference type="RuleBase" id="RU365079"/>
    </source>
</evidence>
<dbReference type="SUPFAM" id="SSF56784">
    <property type="entry name" value="HAD-like"/>
    <property type="match status" value="1"/>
</dbReference>
<dbReference type="PROSITE" id="PS50969">
    <property type="entry name" value="FCP1"/>
    <property type="match status" value="1"/>
</dbReference>
<evidence type="ECO:0000313" key="5">
    <source>
        <dbReference type="Proteomes" id="UP001146793"/>
    </source>
</evidence>
<name>A0AAV7YNM7_9EUKA</name>
<dbReference type="SMART" id="SM00577">
    <property type="entry name" value="CPDc"/>
    <property type="match status" value="1"/>
</dbReference>
<protein>
    <recommendedName>
        <fullName evidence="1">Mitochondrial import inner membrane translocase subunit TIM50</fullName>
    </recommendedName>
</protein>
<feature type="compositionally biased region" description="Basic and acidic residues" evidence="2">
    <location>
        <begin position="199"/>
        <end position="246"/>
    </location>
</feature>
<keyword evidence="1" id="KW-0496">Mitochondrion</keyword>
<dbReference type="Proteomes" id="UP001146793">
    <property type="component" value="Unassembled WGS sequence"/>
</dbReference>
<dbReference type="AlphaFoldDB" id="A0AAV7YNM7"/>